<evidence type="ECO:0000256" key="3">
    <source>
        <dbReference type="ARBA" id="ARBA00022452"/>
    </source>
</evidence>
<proteinExistence type="predicted"/>
<keyword evidence="6" id="KW-0406">Ion transport</keyword>
<feature type="compositionally biased region" description="Acidic residues" evidence="11">
    <location>
        <begin position="227"/>
        <end position="238"/>
    </location>
</feature>
<evidence type="ECO:0000256" key="11">
    <source>
        <dbReference type="SAM" id="MobiDB-lite"/>
    </source>
</evidence>
<keyword evidence="5" id="KW-0732">Signal</keyword>
<dbReference type="GO" id="GO:0015288">
    <property type="term" value="F:porin activity"/>
    <property type="evidence" value="ECO:0007669"/>
    <property type="project" value="UniProtKB-KW"/>
</dbReference>
<evidence type="ECO:0000256" key="1">
    <source>
        <dbReference type="ARBA" id="ARBA00004571"/>
    </source>
</evidence>
<dbReference type="GO" id="GO:0005509">
    <property type="term" value="F:calcium ion binding"/>
    <property type="evidence" value="ECO:0007669"/>
    <property type="project" value="InterPro"/>
</dbReference>
<dbReference type="PANTHER" id="PTHR30329">
    <property type="entry name" value="STATOR ELEMENT OF FLAGELLAR MOTOR COMPLEX"/>
    <property type="match status" value="1"/>
</dbReference>
<dbReference type="SUPFAM" id="SSF103088">
    <property type="entry name" value="OmpA-like"/>
    <property type="match status" value="1"/>
</dbReference>
<keyword evidence="14" id="KW-1185">Reference proteome</keyword>
<dbReference type="GO" id="GO:0046930">
    <property type="term" value="C:pore complex"/>
    <property type="evidence" value="ECO:0007669"/>
    <property type="project" value="UniProtKB-KW"/>
</dbReference>
<dbReference type="InterPro" id="IPR011250">
    <property type="entry name" value="OMP/PagP_B-barrel"/>
</dbReference>
<dbReference type="InterPro" id="IPR036737">
    <property type="entry name" value="OmpA-like_sf"/>
</dbReference>
<dbReference type="GO" id="GO:0007155">
    <property type="term" value="P:cell adhesion"/>
    <property type="evidence" value="ECO:0007669"/>
    <property type="project" value="InterPro"/>
</dbReference>
<evidence type="ECO:0000256" key="6">
    <source>
        <dbReference type="ARBA" id="ARBA00023065"/>
    </source>
</evidence>
<dbReference type="SUPFAM" id="SSF103647">
    <property type="entry name" value="TSP type-3 repeat"/>
    <property type="match status" value="1"/>
</dbReference>
<keyword evidence="8 10" id="KW-0472">Membrane</keyword>
<evidence type="ECO:0000256" key="7">
    <source>
        <dbReference type="ARBA" id="ARBA00023114"/>
    </source>
</evidence>
<dbReference type="Pfam" id="PF02412">
    <property type="entry name" value="TSP_3"/>
    <property type="match status" value="1"/>
</dbReference>
<keyword evidence="3" id="KW-1134">Transmembrane beta strand</keyword>
<reference evidence="13 14" key="1">
    <citation type="submission" date="2016-11" db="EMBL/GenBank/DDBJ databases">
        <authorList>
            <person name="Jaros S."/>
            <person name="Januszkiewicz K."/>
            <person name="Wedrychowicz H."/>
        </authorList>
    </citation>
    <scope>NUCLEOTIDE SEQUENCE [LARGE SCALE GENOMIC DNA]</scope>
    <source>
        <strain evidence="13 14">CGMCC 1.7049</strain>
    </source>
</reference>
<dbReference type="Proteomes" id="UP000199758">
    <property type="component" value="Unassembled WGS sequence"/>
</dbReference>
<dbReference type="PRINTS" id="PR01023">
    <property type="entry name" value="NAFLGMOTY"/>
</dbReference>
<gene>
    <name evidence="13" type="ORF">SAMN04488068_3149</name>
</gene>
<dbReference type="SUPFAM" id="SSF56925">
    <property type="entry name" value="OMPA-like"/>
    <property type="match status" value="1"/>
</dbReference>
<organism evidence="13 14">
    <name type="scientific">Hydrocarboniphaga daqingensis</name>
    <dbReference type="NCBI Taxonomy" id="490188"/>
    <lineage>
        <taxon>Bacteria</taxon>
        <taxon>Pseudomonadati</taxon>
        <taxon>Pseudomonadota</taxon>
        <taxon>Gammaproteobacteria</taxon>
        <taxon>Nevskiales</taxon>
        <taxon>Nevskiaceae</taxon>
        <taxon>Hydrocarboniphaga</taxon>
    </lineage>
</organism>
<keyword evidence="2" id="KW-0813">Transport</keyword>
<dbReference type="GO" id="GO:0009279">
    <property type="term" value="C:cell outer membrane"/>
    <property type="evidence" value="ECO:0007669"/>
    <property type="project" value="UniProtKB-SubCell"/>
</dbReference>
<dbReference type="Gene3D" id="4.10.1080.10">
    <property type="entry name" value="TSP type-3 repeat"/>
    <property type="match status" value="1"/>
</dbReference>
<evidence type="ECO:0000256" key="8">
    <source>
        <dbReference type="ARBA" id="ARBA00023136"/>
    </source>
</evidence>
<evidence type="ECO:0000256" key="10">
    <source>
        <dbReference type="PROSITE-ProRule" id="PRU00473"/>
    </source>
</evidence>
<dbReference type="PROSITE" id="PS51123">
    <property type="entry name" value="OMPA_2"/>
    <property type="match status" value="1"/>
</dbReference>
<feature type="region of interest" description="Disordered" evidence="11">
    <location>
        <begin position="221"/>
        <end position="240"/>
    </location>
</feature>
<evidence type="ECO:0000256" key="4">
    <source>
        <dbReference type="ARBA" id="ARBA00022692"/>
    </source>
</evidence>
<dbReference type="Pfam" id="PF00691">
    <property type="entry name" value="OmpA"/>
    <property type="match status" value="1"/>
</dbReference>
<dbReference type="EMBL" id="FQWZ01000008">
    <property type="protein sequence ID" value="SHH28704.1"/>
    <property type="molecule type" value="Genomic_DNA"/>
</dbReference>
<dbReference type="InterPro" id="IPR003367">
    <property type="entry name" value="Thrombospondin_3-like_rpt"/>
</dbReference>
<dbReference type="InterPro" id="IPR006664">
    <property type="entry name" value="OMP_bac"/>
</dbReference>
<keyword evidence="4" id="KW-0812">Transmembrane</keyword>
<dbReference type="AlphaFoldDB" id="A0A1M5RR33"/>
<evidence type="ECO:0000256" key="2">
    <source>
        <dbReference type="ARBA" id="ARBA00022448"/>
    </source>
</evidence>
<dbReference type="CDD" id="cd07185">
    <property type="entry name" value="OmpA_C-like"/>
    <property type="match status" value="1"/>
</dbReference>
<keyword evidence="7" id="KW-0626">Porin</keyword>
<dbReference type="PANTHER" id="PTHR30329:SF21">
    <property type="entry name" value="LIPOPROTEIN YIAD-RELATED"/>
    <property type="match status" value="1"/>
</dbReference>
<feature type="domain" description="OmpA-like" evidence="12">
    <location>
        <begin position="265"/>
        <end position="382"/>
    </location>
</feature>
<dbReference type="Gene3D" id="3.30.1330.60">
    <property type="entry name" value="OmpA-like domain"/>
    <property type="match status" value="1"/>
</dbReference>
<dbReference type="Gene3D" id="2.40.160.20">
    <property type="match status" value="1"/>
</dbReference>
<sequence>MGLFELPDNARDSDDGVGGSLSFYLPLTSRTGEGLEFDFYGVKRDADAGSSDSQLGLFVNYTKSFGVYGWDGEAGFEQYLPPFSPYVLAGVGVVRDVVATGDHYAPGLNLGAGIAFPIGASGMALRTETRVVGQVNDESVPGEDYLVDVQFRVGLSIPLGEAAASSGDPAPAEECGVAVVDPITGRKDCSVDSDRDGIDDNADLCPGTPSGTPVDLNGCTATPNPDADGDGVPDEADTCPDTQSGVTVDMSGCVLPQGEGATPPPADAKRVVLSNVRFEMNSADLTAQAKDVLDQAAQGLSAETEIVVEVAGHTDGAGRGNYNLMLSLLRAENVRQYLISKGISRYRLFVEGYGETRPVGPNDTAEGRAANRRVDLDKLDVKVIESK</sequence>
<accession>A0A1M5RR33</accession>
<keyword evidence="9" id="KW-0998">Cell outer membrane</keyword>
<dbReference type="InterPro" id="IPR050330">
    <property type="entry name" value="Bact_OuterMem_StrucFunc"/>
</dbReference>
<evidence type="ECO:0000313" key="14">
    <source>
        <dbReference type="Proteomes" id="UP000199758"/>
    </source>
</evidence>
<evidence type="ECO:0000313" key="13">
    <source>
        <dbReference type="EMBL" id="SHH28704.1"/>
    </source>
</evidence>
<dbReference type="GO" id="GO:0006811">
    <property type="term" value="P:monoatomic ion transport"/>
    <property type="evidence" value="ECO:0007669"/>
    <property type="project" value="UniProtKB-KW"/>
</dbReference>
<dbReference type="InterPro" id="IPR028974">
    <property type="entry name" value="TSP_type-3_rpt"/>
</dbReference>
<evidence type="ECO:0000256" key="5">
    <source>
        <dbReference type="ARBA" id="ARBA00022729"/>
    </source>
</evidence>
<protein>
    <submittedName>
        <fullName evidence="13">OmpA-OmpF porin, OOP family</fullName>
    </submittedName>
</protein>
<evidence type="ECO:0000256" key="9">
    <source>
        <dbReference type="ARBA" id="ARBA00023237"/>
    </source>
</evidence>
<dbReference type="PRINTS" id="PR01021">
    <property type="entry name" value="OMPADOMAIN"/>
</dbReference>
<dbReference type="InterPro" id="IPR006665">
    <property type="entry name" value="OmpA-like"/>
</dbReference>
<dbReference type="STRING" id="490188.SAMN04488068_3149"/>
<name>A0A1M5RR33_9GAMM</name>
<evidence type="ECO:0000259" key="12">
    <source>
        <dbReference type="PROSITE" id="PS51123"/>
    </source>
</evidence>
<comment type="subcellular location">
    <subcellularLocation>
        <location evidence="1">Cell outer membrane</location>
        <topology evidence="1">Multi-pass membrane protein</topology>
    </subcellularLocation>
</comment>